<keyword evidence="2" id="KW-1185">Reference proteome</keyword>
<protein>
    <submittedName>
        <fullName evidence="1">Uncharacterized protein</fullName>
    </submittedName>
</protein>
<sequence length="96" mass="10912">MIDKGYTDAKTVSLALKEHQEVFSALPRIDHLFVPSGDLGHAPPKVFMEFVVEQAELLWRYHLQAIVWLLPLKFASSGKELRRSVVDQQSGQNHIT</sequence>
<dbReference type="RefSeq" id="WP_259094661.1">
    <property type="nucleotide sequence ID" value="NZ_CP130454.1"/>
</dbReference>
<proteinExistence type="predicted"/>
<name>A0ABT2EL47_9BACT</name>
<comment type="caution">
    <text evidence="1">The sequence shown here is derived from an EMBL/GenBank/DDBJ whole genome shotgun (WGS) entry which is preliminary data.</text>
</comment>
<dbReference type="EMBL" id="JANUCP010000002">
    <property type="protein sequence ID" value="MCS3918665.1"/>
    <property type="molecule type" value="Genomic_DNA"/>
</dbReference>
<dbReference type="Proteomes" id="UP001204798">
    <property type="component" value="Unassembled WGS sequence"/>
</dbReference>
<evidence type="ECO:0000313" key="1">
    <source>
        <dbReference type="EMBL" id="MCS3918665.1"/>
    </source>
</evidence>
<organism evidence="1 2">
    <name type="scientific">Candidatus Fervidibacter sacchari</name>
    <dbReference type="NCBI Taxonomy" id="1448929"/>
    <lineage>
        <taxon>Bacteria</taxon>
        <taxon>Candidatus Fervidibacterota</taxon>
        <taxon>Candidatus Fervidibacter</taxon>
    </lineage>
</organism>
<reference evidence="1 2" key="1">
    <citation type="submission" date="2022-08" db="EMBL/GenBank/DDBJ databases">
        <title>Bacterial and archaeal communities from various locations to study Microbial Dark Matter (Phase II).</title>
        <authorList>
            <person name="Stepanauskas R."/>
        </authorList>
    </citation>
    <scope>NUCLEOTIDE SEQUENCE [LARGE SCALE GENOMIC DNA]</scope>
    <source>
        <strain evidence="1 2">PD1</strain>
    </source>
</reference>
<accession>A0ABT2EL47</accession>
<gene>
    <name evidence="1" type="ORF">M2350_001065</name>
</gene>
<evidence type="ECO:0000313" key="2">
    <source>
        <dbReference type="Proteomes" id="UP001204798"/>
    </source>
</evidence>